<gene>
    <name evidence="1" type="ORF">RHMOL_Rhmol04G0200100</name>
</gene>
<dbReference type="EMBL" id="CM046391">
    <property type="protein sequence ID" value="KAI8559772.1"/>
    <property type="molecule type" value="Genomic_DNA"/>
</dbReference>
<reference evidence="1" key="1">
    <citation type="submission" date="2022-02" db="EMBL/GenBank/DDBJ databases">
        <title>Plant Genome Project.</title>
        <authorList>
            <person name="Zhang R.-G."/>
        </authorList>
    </citation>
    <scope>NUCLEOTIDE SEQUENCE</scope>
    <source>
        <strain evidence="1">AT1</strain>
    </source>
</reference>
<dbReference type="Proteomes" id="UP001062846">
    <property type="component" value="Chromosome 4"/>
</dbReference>
<protein>
    <submittedName>
        <fullName evidence="1">Uncharacterized protein</fullName>
    </submittedName>
</protein>
<name>A0ACC0P466_RHOML</name>
<organism evidence="1 2">
    <name type="scientific">Rhododendron molle</name>
    <name type="common">Chinese azalea</name>
    <name type="synonym">Azalea mollis</name>
    <dbReference type="NCBI Taxonomy" id="49168"/>
    <lineage>
        <taxon>Eukaryota</taxon>
        <taxon>Viridiplantae</taxon>
        <taxon>Streptophyta</taxon>
        <taxon>Embryophyta</taxon>
        <taxon>Tracheophyta</taxon>
        <taxon>Spermatophyta</taxon>
        <taxon>Magnoliopsida</taxon>
        <taxon>eudicotyledons</taxon>
        <taxon>Gunneridae</taxon>
        <taxon>Pentapetalae</taxon>
        <taxon>asterids</taxon>
        <taxon>Ericales</taxon>
        <taxon>Ericaceae</taxon>
        <taxon>Ericoideae</taxon>
        <taxon>Rhodoreae</taxon>
        <taxon>Rhododendron</taxon>
    </lineage>
</organism>
<evidence type="ECO:0000313" key="1">
    <source>
        <dbReference type="EMBL" id="KAI8559772.1"/>
    </source>
</evidence>
<accession>A0ACC0P466</accession>
<keyword evidence="2" id="KW-1185">Reference proteome</keyword>
<comment type="caution">
    <text evidence="1">The sequence shown here is derived from an EMBL/GenBank/DDBJ whole genome shotgun (WGS) entry which is preliminary data.</text>
</comment>
<evidence type="ECO:0000313" key="2">
    <source>
        <dbReference type="Proteomes" id="UP001062846"/>
    </source>
</evidence>
<proteinExistence type="predicted"/>
<sequence length="139" mass="15634">MMRRGHGPLTYMDVVASSETWTSLRPPPLTTMLTEVELAGSLLSISSFTAEIDRRINSPTMIRFTTDTSMRWIFGGGSSVPIKVETDYAAMYNGVDRNSDLVEVRPVFRYGCDEVVVKGEISMRWNWFGRLKESISTGL</sequence>